<sequence>MLNHLAAANPVCLCVPIACEEGRRHVGPPGCSQSCVSVFQWHARKISSQPEKDTNRVQYIMSVVTRVVDWDGRLLKCGSALELVYKTCSVVPVFCTLGLG</sequence>
<reference evidence="1" key="1">
    <citation type="submission" date="2019-11" db="UniProtKB">
        <authorList>
            <consortium name="WormBaseParasite"/>
        </authorList>
    </citation>
    <scope>IDENTIFICATION</scope>
</reference>
<name>A0A5K3F006_MESCO</name>
<proteinExistence type="predicted"/>
<protein>
    <submittedName>
        <fullName evidence="1">Secreted protein</fullName>
    </submittedName>
</protein>
<evidence type="ECO:0000313" key="1">
    <source>
        <dbReference type="WBParaSite" id="MCU_003846-RA"/>
    </source>
</evidence>
<accession>A0A5K3F006</accession>
<dbReference type="WBParaSite" id="MCU_003846-RA">
    <property type="protein sequence ID" value="MCU_003846-RA"/>
    <property type="gene ID" value="MCU_003846"/>
</dbReference>
<dbReference type="AlphaFoldDB" id="A0A5K3F006"/>
<organism evidence="1">
    <name type="scientific">Mesocestoides corti</name>
    <name type="common">Flatworm</name>
    <dbReference type="NCBI Taxonomy" id="53468"/>
    <lineage>
        <taxon>Eukaryota</taxon>
        <taxon>Metazoa</taxon>
        <taxon>Spiralia</taxon>
        <taxon>Lophotrochozoa</taxon>
        <taxon>Platyhelminthes</taxon>
        <taxon>Cestoda</taxon>
        <taxon>Eucestoda</taxon>
        <taxon>Cyclophyllidea</taxon>
        <taxon>Mesocestoididae</taxon>
        <taxon>Mesocestoides</taxon>
    </lineage>
</organism>